<dbReference type="Proteomes" id="UP001196661">
    <property type="component" value="Unassembled WGS sequence"/>
</dbReference>
<dbReference type="PROSITE" id="PS50006">
    <property type="entry name" value="FHA_DOMAIN"/>
    <property type="match status" value="1"/>
</dbReference>
<dbReference type="EMBL" id="JADOER010000002">
    <property type="protein sequence ID" value="MBT9310827.1"/>
    <property type="molecule type" value="Genomic_DNA"/>
</dbReference>
<dbReference type="InterPro" id="IPR000253">
    <property type="entry name" value="FHA_dom"/>
</dbReference>
<proteinExistence type="predicted"/>
<dbReference type="CDD" id="cd00060">
    <property type="entry name" value="FHA"/>
    <property type="match status" value="1"/>
</dbReference>
<keyword evidence="3" id="KW-1185">Reference proteome</keyword>
<dbReference type="InterPro" id="IPR008984">
    <property type="entry name" value="SMAD_FHA_dom_sf"/>
</dbReference>
<gene>
    <name evidence="2" type="ORF">IXB28_01285</name>
</gene>
<organism evidence="2 3">
    <name type="scientific">Leptothoe kymatousa TAU-MAC 1615</name>
    <dbReference type="NCBI Taxonomy" id="2364775"/>
    <lineage>
        <taxon>Bacteria</taxon>
        <taxon>Bacillati</taxon>
        <taxon>Cyanobacteriota</taxon>
        <taxon>Cyanophyceae</taxon>
        <taxon>Nodosilineales</taxon>
        <taxon>Cymatolegaceae</taxon>
        <taxon>Leptothoe</taxon>
        <taxon>Leptothoe kymatousa</taxon>
    </lineage>
</organism>
<dbReference type="RefSeq" id="WP_215616727.1">
    <property type="nucleotide sequence ID" value="NZ_JADOER010000002.1"/>
</dbReference>
<reference evidence="2 3" key="1">
    <citation type="journal article" date="2021" name="Mar. Drugs">
        <title>Genome Reduction and Secondary Metabolism of the Marine Sponge-Associated Cyanobacterium Leptothoe.</title>
        <authorList>
            <person name="Konstantinou D."/>
            <person name="Popin R.V."/>
            <person name="Fewer D.P."/>
            <person name="Sivonen K."/>
            <person name="Gkelis S."/>
        </authorList>
    </citation>
    <scope>NUCLEOTIDE SEQUENCE [LARGE SCALE GENOMIC DNA]</scope>
    <source>
        <strain evidence="2 3">TAU-MAC 1615</strain>
    </source>
</reference>
<protein>
    <submittedName>
        <fullName evidence="2">FHA domain-containing protein</fullName>
    </submittedName>
</protein>
<dbReference type="SMART" id="SM00240">
    <property type="entry name" value="FHA"/>
    <property type="match status" value="1"/>
</dbReference>
<feature type="domain" description="FHA" evidence="1">
    <location>
        <begin position="27"/>
        <end position="86"/>
    </location>
</feature>
<evidence type="ECO:0000313" key="3">
    <source>
        <dbReference type="Proteomes" id="UP001196661"/>
    </source>
</evidence>
<name>A0ABS5XYX8_9CYAN</name>
<evidence type="ECO:0000313" key="2">
    <source>
        <dbReference type="EMBL" id="MBT9310827.1"/>
    </source>
</evidence>
<dbReference type="SUPFAM" id="SSF49879">
    <property type="entry name" value="SMAD/FHA domain"/>
    <property type="match status" value="1"/>
</dbReference>
<accession>A0ABS5XYX8</accession>
<dbReference type="Gene3D" id="2.60.200.20">
    <property type="match status" value="1"/>
</dbReference>
<dbReference type="Pfam" id="PF00498">
    <property type="entry name" value="FHA"/>
    <property type="match status" value="1"/>
</dbReference>
<evidence type="ECO:0000259" key="1">
    <source>
        <dbReference type="PROSITE" id="PS50006"/>
    </source>
</evidence>
<sequence length="90" mass="9934">MSQLHLVETCPGQATQRTPIALHQFPITIGRGNCTYRVAMGNFPNDYRDSISRVQATILKQNGQVWLKDGGEQPSANGVYVAGKKMHPHT</sequence>
<comment type="caution">
    <text evidence="2">The sequence shown here is derived from an EMBL/GenBank/DDBJ whole genome shotgun (WGS) entry which is preliminary data.</text>
</comment>